<dbReference type="InterPro" id="IPR038556">
    <property type="entry name" value="TAC_Gp13-like_sf"/>
</dbReference>
<dbReference type="Proteomes" id="UP000325273">
    <property type="component" value="Unassembled WGS sequence"/>
</dbReference>
<dbReference type="EMBL" id="VTUZ01000001">
    <property type="protein sequence ID" value="KAA1015975.1"/>
    <property type="molecule type" value="Genomic_DNA"/>
</dbReference>
<keyword evidence="3" id="KW-1185">Reference proteome</keyword>
<reference evidence="2 3" key="1">
    <citation type="submission" date="2019-08" db="EMBL/GenBank/DDBJ databases">
        <title>Paraburkholderia sp. DCY113.</title>
        <authorList>
            <person name="Kang J."/>
        </authorList>
    </citation>
    <scope>NUCLEOTIDE SEQUENCE [LARGE SCALE GENOMIC DNA]</scope>
    <source>
        <strain evidence="2 3">DCY113</strain>
    </source>
</reference>
<evidence type="ECO:0000313" key="2">
    <source>
        <dbReference type="EMBL" id="KAA1015975.1"/>
    </source>
</evidence>
<organism evidence="2 3">
    <name type="scientific">Paraburkholderia panacisoli</name>
    <dbReference type="NCBI Taxonomy" id="2603818"/>
    <lineage>
        <taxon>Bacteria</taxon>
        <taxon>Pseudomonadati</taxon>
        <taxon>Pseudomonadota</taxon>
        <taxon>Betaproteobacteria</taxon>
        <taxon>Burkholderiales</taxon>
        <taxon>Burkholderiaceae</taxon>
        <taxon>Paraburkholderia</taxon>
    </lineage>
</organism>
<feature type="region of interest" description="Disordered" evidence="1">
    <location>
        <begin position="120"/>
        <end position="140"/>
    </location>
</feature>
<dbReference type="Gene3D" id="3.30.2220.20">
    <property type="entry name" value="Phage tail assembly chaperone gp13-like"/>
    <property type="match status" value="1"/>
</dbReference>
<evidence type="ECO:0000313" key="3">
    <source>
        <dbReference type="Proteomes" id="UP000325273"/>
    </source>
</evidence>
<protein>
    <recommendedName>
        <fullName evidence="4">Tail assembly chaperone</fullName>
    </recommendedName>
</protein>
<accession>A0A5B0HLD9</accession>
<comment type="caution">
    <text evidence="2">The sequence shown here is derived from an EMBL/GenBank/DDBJ whole genome shotgun (WGS) entry which is preliminary data.</text>
</comment>
<sequence length="140" mass="14486">MAKILSKTDILGLSDLATETVDVPEWGGAVIIRTMTGTERDAYEASLMQRDASGNYRVDTVNMRAKLVAHTAVDEAGALLFDPATELAALAGKNAAAIERLFVVAQRLNGLAGNSVVDAEKNSVSGLPGDSASGSPQPSA</sequence>
<proteinExistence type="predicted"/>
<gene>
    <name evidence="2" type="ORF">FVF58_01075</name>
</gene>
<dbReference type="RefSeq" id="WP_149668102.1">
    <property type="nucleotide sequence ID" value="NZ_VTUZ01000001.1"/>
</dbReference>
<dbReference type="AlphaFoldDB" id="A0A5B0HLD9"/>
<evidence type="ECO:0008006" key="4">
    <source>
        <dbReference type="Google" id="ProtNLM"/>
    </source>
</evidence>
<name>A0A5B0HLD9_9BURK</name>
<evidence type="ECO:0000256" key="1">
    <source>
        <dbReference type="SAM" id="MobiDB-lite"/>
    </source>
</evidence>